<comment type="caution">
    <text evidence="1">The sequence shown here is derived from an EMBL/GenBank/DDBJ whole genome shotgun (WGS) entry which is preliminary data.</text>
</comment>
<dbReference type="Proteomes" id="UP000823847">
    <property type="component" value="Unassembled WGS sequence"/>
</dbReference>
<dbReference type="PANTHER" id="PTHR38471">
    <property type="entry name" value="FOUR HELIX BUNDLE PROTEIN"/>
    <property type="match status" value="1"/>
</dbReference>
<reference evidence="1" key="1">
    <citation type="journal article" date="2021" name="PeerJ">
        <title>Extensive microbial diversity within the chicken gut microbiome revealed by metagenomics and culture.</title>
        <authorList>
            <person name="Gilroy R."/>
            <person name="Ravi A."/>
            <person name="Getino M."/>
            <person name="Pursley I."/>
            <person name="Horton D.L."/>
            <person name="Alikhan N.F."/>
            <person name="Baker D."/>
            <person name="Gharbi K."/>
            <person name="Hall N."/>
            <person name="Watson M."/>
            <person name="Adriaenssens E.M."/>
            <person name="Foster-Nyarko E."/>
            <person name="Jarju S."/>
            <person name="Secka A."/>
            <person name="Antonio M."/>
            <person name="Oren A."/>
            <person name="Chaudhuri R.R."/>
            <person name="La Ragione R."/>
            <person name="Hildebrand F."/>
            <person name="Pallen M.J."/>
        </authorList>
    </citation>
    <scope>NUCLEOTIDE SEQUENCE</scope>
    <source>
        <strain evidence="1">ChiHecec2B26-12326</strain>
    </source>
</reference>
<reference evidence="1" key="2">
    <citation type="submission" date="2021-04" db="EMBL/GenBank/DDBJ databases">
        <authorList>
            <person name="Gilroy R."/>
        </authorList>
    </citation>
    <scope>NUCLEOTIDE SEQUENCE</scope>
    <source>
        <strain evidence="1">ChiHecec2B26-12326</strain>
    </source>
</reference>
<dbReference type="Gene3D" id="1.20.1440.60">
    <property type="entry name" value="23S rRNA-intervening sequence"/>
    <property type="match status" value="1"/>
</dbReference>
<organism evidence="1 2">
    <name type="scientific">Candidatus Parabacteroides intestinigallinarum</name>
    <dbReference type="NCBI Taxonomy" id="2838722"/>
    <lineage>
        <taxon>Bacteria</taxon>
        <taxon>Pseudomonadati</taxon>
        <taxon>Bacteroidota</taxon>
        <taxon>Bacteroidia</taxon>
        <taxon>Bacteroidales</taxon>
        <taxon>Tannerellaceae</taxon>
        <taxon>Parabacteroides</taxon>
    </lineage>
</organism>
<dbReference type="EMBL" id="DXEN01000072">
    <property type="protein sequence ID" value="HIX86825.1"/>
    <property type="molecule type" value="Genomic_DNA"/>
</dbReference>
<dbReference type="AlphaFoldDB" id="A0A9D1XT15"/>
<dbReference type="InterPro" id="IPR012657">
    <property type="entry name" value="23S_rRNA-intervening_sequence"/>
</dbReference>
<dbReference type="PIRSF" id="PIRSF035652">
    <property type="entry name" value="CHP02436"/>
    <property type="match status" value="1"/>
</dbReference>
<dbReference type="PANTHER" id="PTHR38471:SF2">
    <property type="entry name" value="FOUR HELIX BUNDLE PROTEIN"/>
    <property type="match status" value="1"/>
</dbReference>
<proteinExistence type="predicted"/>
<protein>
    <submittedName>
        <fullName evidence="1">Four helix bundle protein</fullName>
    </submittedName>
</protein>
<dbReference type="NCBIfam" id="TIGR02436">
    <property type="entry name" value="four helix bundle protein"/>
    <property type="match status" value="1"/>
</dbReference>
<dbReference type="SUPFAM" id="SSF158446">
    <property type="entry name" value="IVS-encoded protein-like"/>
    <property type="match status" value="1"/>
</dbReference>
<name>A0A9D1XT15_9BACT</name>
<gene>
    <name evidence="1" type="ORF">H9848_09510</name>
</gene>
<evidence type="ECO:0000313" key="2">
    <source>
        <dbReference type="Proteomes" id="UP000823847"/>
    </source>
</evidence>
<evidence type="ECO:0000313" key="1">
    <source>
        <dbReference type="EMBL" id="HIX86825.1"/>
    </source>
</evidence>
<dbReference type="InterPro" id="IPR036583">
    <property type="entry name" value="23S_rRNA_IVS_sf"/>
</dbReference>
<accession>A0A9D1XT15</accession>
<dbReference type="Pfam" id="PF05635">
    <property type="entry name" value="23S_rRNA_IVP"/>
    <property type="match status" value="1"/>
</dbReference>
<sequence>MKKENVVKDKSFAFAIRIVNLFKLLRERKEFVLSKQLLRSGTAIGALVRESEHAQSRADFINKLSIALKEANETEYWILLLRRTDYISQMKFDSIVQDCRAVVRILISIVRTSKLNING</sequence>